<feature type="region of interest" description="Disordered" evidence="1">
    <location>
        <begin position="1"/>
        <end position="26"/>
    </location>
</feature>
<evidence type="ECO:0000256" key="1">
    <source>
        <dbReference type="SAM" id="MobiDB-lite"/>
    </source>
</evidence>
<accession>A0A9P8NUK9</accession>
<dbReference type="PANTHER" id="PTHR22775:SF3">
    <property type="entry name" value="SORTING NEXIN-13"/>
    <property type="match status" value="1"/>
</dbReference>
<gene>
    <name evidence="3" type="ORF">OGATHE_005972</name>
</gene>
<dbReference type="SMART" id="SM00313">
    <property type="entry name" value="PXA"/>
    <property type="match status" value="1"/>
</dbReference>
<dbReference type="Pfam" id="PF02194">
    <property type="entry name" value="PXA"/>
    <property type="match status" value="1"/>
</dbReference>
<dbReference type="PROSITE" id="PS51207">
    <property type="entry name" value="PXA"/>
    <property type="match status" value="1"/>
</dbReference>
<dbReference type="GO" id="GO:0035091">
    <property type="term" value="F:phosphatidylinositol binding"/>
    <property type="evidence" value="ECO:0007669"/>
    <property type="project" value="TreeGrafter"/>
</dbReference>
<name>A0A9P8NUK9_9ASCO</name>
<evidence type="ECO:0000259" key="2">
    <source>
        <dbReference type="PROSITE" id="PS51207"/>
    </source>
</evidence>
<evidence type="ECO:0000313" key="3">
    <source>
        <dbReference type="EMBL" id="KAH3659927.1"/>
    </source>
</evidence>
<comment type="caution">
    <text evidence="3">The sequence shown here is derived from an EMBL/GenBank/DDBJ whole genome shotgun (WGS) entry which is preliminary data.</text>
</comment>
<dbReference type="Proteomes" id="UP000788993">
    <property type="component" value="Unassembled WGS sequence"/>
</dbReference>
<feature type="compositionally biased region" description="Basic and acidic residues" evidence="1">
    <location>
        <begin position="13"/>
        <end position="26"/>
    </location>
</feature>
<reference evidence="3" key="2">
    <citation type="submission" date="2021-01" db="EMBL/GenBank/DDBJ databases">
        <authorList>
            <person name="Schikora-Tamarit M.A."/>
        </authorList>
    </citation>
    <scope>NUCLEOTIDE SEQUENCE</scope>
    <source>
        <strain evidence="3">NCAIM Y.01608</strain>
    </source>
</reference>
<dbReference type="EMBL" id="JAEUBD010001504">
    <property type="protein sequence ID" value="KAH3659927.1"/>
    <property type="molecule type" value="Genomic_DNA"/>
</dbReference>
<proteinExistence type="predicted"/>
<feature type="domain" description="PXA" evidence="2">
    <location>
        <begin position="53"/>
        <end position="234"/>
    </location>
</feature>
<organism evidence="3 4">
    <name type="scientific">Ogataea polymorpha</name>
    <dbReference type="NCBI Taxonomy" id="460523"/>
    <lineage>
        <taxon>Eukaryota</taxon>
        <taxon>Fungi</taxon>
        <taxon>Dikarya</taxon>
        <taxon>Ascomycota</taxon>
        <taxon>Saccharomycotina</taxon>
        <taxon>Pichiomycetes</taxon>
        <taxon>Pichiales</taxon>
        <taxon>Pichiaceae</taxon>
        <taxon>Ogataea</taxon>
    </lineage>
</organism>
<sequence length="425" mass="49116">MSSRLKYRRRRTGKDDTKPLCDQPQRDSPEYLKKLIAQLYGVQQESLPAFTSSSTLDNELHALVGLFLRQFVRGWYKNVAFDENGEFITEIVALIAHLTRDIQQRCLRIDWSQLLLDDLFVVLDKHMEALREAETRVGTKFSIQDENELIANYLCLNGHFAIQLDNPERERQYMQVLVKKLMQLMLPNEEAESNLSRMFAETIFGDLILRNVVENLTDNFMLWNMIKAVCEASSKRPKTKRPLFEQLSAGSRQMGHIVAYCTSVFSSKPAPQTLVTQYAVFPFINRLVHFSNRYPLAHVVVTTTATLLQKSKKFNHLCSNVLNNLIYNRLLTSETISSAVRALRHIMFPTDENFNTTPRYVPQTTQELEEIKLNAKIAMDNGPSHPYLDAESFIGSFEHKTINKSLMWNILDLLLTNIYPELRNM</sequence>
<reference evidence="3" key="1">
    <citation type="journal article" date="2021" name="Open Biol.">
        <title>Shared evolutionary footprints suggest mitochondrial oxidative damage underlies multiple complex I losses in fungi.</title>
        <authorList>
            <person name="Schikora-Tamarit M.A."/>
            <person name="Marcet-Houben M."/>
            <person name="Nosek J."/>
            <person name="Gabaldon T."/>
        </authorList>
    </citation>
    <scope>NUCLEOTIDE SEQUENCE</scope>
    <source>
        <strain evidence="3">NCAIM Y.01608</strain>
    </source>
</reference>
<feature type="compositionally biased region" description="Basic residues" evidence="1">
    <location>
        <begin position="1"/>
        <end position="12"/>
    </location>
</feature>
<keyword evidence="4" id="KW-1185">Reference proteome</keyword>
<evidence type="ECO:0000313" key="4">
    <source>
        <dbReference type="Proteomes" id="UP000788993"/>
    </source>
</evidence>
<dbReference type="AlphaFoldDB" id="A0A9P8NUK9"/>
<dbReference type="InterPro" id="IPR003114">
    <property type="entry name" value="Phox_assoc"/>
</dbReference>
<dbReference type="PANTHER" id="PTHR22775">
    <property type="entry name" value="SORTING NEXIN"/>
    <property type="match status" value="1"/>
</dbReference>
<protein>
    <recommendedName>
        <fullName evidence="2">PXA domain-containing protein</fullName>
    </recommendedName>
</protein>